<evidence type="ECO:0000313" key="11">
    <source>
        <dbReference type="Proteomes" id="UP000245137"/>
    </source>
</evidence>
<dbReference type="EMBL" id="PUIV01000033">
    <property type="protein sequence ID" value="PWB92885.1"/>
    <property type="molecule type" value="Genomic_DNA"/>
</dbReference>
<dbReference type="PANTHER" id="PTHR44998">
    <property type="match status" value="1"/>
</dbReference>
<dbReference type="Gene3D" id="3.40.50.2000">
    <property type="entry name" value="Glycogen Phosphorylase B"/>
    <property type="match status" value="1"/>
</dbReference>
<dbReference type="SUPFAM" id="SSF48452">
    <property type="entry name" value="TPR-like"/>
    <property type="match status" value="1"/>
</dbReference>
<evidence type="ECO:0000313" key="10">
    <source>
        <dbReference type="EMBL" id="PWB92885.1"/>
    </source>
</evidence>
<dbReference type="AlphaFoldDB" id="A0A2U1SMQ8"/>
<keyword evidence="7 8" id="KW-0802">TPR repeat</keyword>
<dbReference type="Gene3D" id="1.25.40.10">
    <property type="entry name" value="Tetratricopeptide repeat domain"/>
    <property type="match status" value="2"/>
</dbReference>
<evidence type="ECO:0000256" key="7">
    <source>
        <dbReference type="ARBA" id="ARBA00022803"/>
    </source>
</evidence>
<accession>A0A2U1SMQ8</accession>
<name>A0A2U1SMQ8_METSR</name>
<dbReference type="GO" id="GO:0097363">
    <property type="term" value="F:protein O-acetylglucosaminyltransferase activity"/>
    <property type="evidence" value="ECO:0007669"/>
    <property type="project" value="UniProtKB-EC"/>
</dbReference>
<keyword evidence="11" id="KW-1185">Reference proteome</keyword>
<dbReference type="PANTHER" id="PTHR44998:SF1">
    <property type="entry name" value="UDP-N-ACETYLGLUCOSAMINE--PEPTIDE N-ACETYLGLUCOSAMINYLTRANSFERASE 110 KDA SUBUNIT"/>
    <property type="match status" value="1"/>
</dbReference>
<dbReference type="InterPro" id="IPR029489">
    <property type="entry name" value="OGT/SEC/SPY_C"/>
</dbReference>
<dbReference type="Pfam" id="PF13181">
    <property type="entry name" value="TPR_8"/>
    <property type="match status" value="2"/>
</dbReference>
<dbReference type="Pfam" id="PF13844">
    <property type="entry name" value="Glyco_transf_41"/>
    <property type="match status" value="2"/>
</dbReference>
<evidence type="ECO:0000256" key="2">
    <source>
        <dbReference type="ARBA" id="ARBA00005386"/>
    </source>
</evidence>
<dbReference type="Gene3D" id="3.40.50.11380">
    <property type="match status" value="1"/>
</dbReference>
<evidence type="ECO:0000256" key="4">
    <source>
        <dbReference type="ARBA" id="ARBA00022676"/>
    </source>
</evidence>
<feature type="repeat" description="TPR" evidence="8">
    <location>
        <begin position="70"/>
        <end position="103"/>
    </location>
</feature>
<keyword evidence="5 10" id="KW-0808">Transferase</keyword>
<proteinExistence type="inferred from homology"/>
<dbReference type="SMART" id="SM00028">
    <property type="entry name" value="TPR"/>
    <property type="match status" value="2"/>
</dbReference>
<evidence type="ECO:0000256" key="6">
    <source>
        <dbReference type="ARBA" id="ARBA00022737"/>
    </source>
</evidence>
<comment type="caution">
    <text evidence="10">The sequence shown here is derived from an EMBL/GenBank/DDBJ whole genome shotgun (WGS) entry which is preliminary data.</text>
</comment>
<dbReference type="InterPro" id="IPR011990">
    <property type="entry name" value="TPR-like_helical_dom_sf"/>
</dbReference>
<dbReference type="InterPro" id="IPR019734">
    <property type="entry name" value="TPR_rpt"/>
</dbReference>
<evidence type="ECO:0000256" key="5">
    <source>
        <dbReference type="ARBA" id="ARBA00022679"/>
    </source>
</evidence>
<gene>
    <name evidence="10" type="ORF">C5689_15745</name>
</gene>
<comment type="pathway">
    <text evidence="1">Protein modification; protein glycosylation.</text>
</comment>
<feature type="domain" description="O-GlcNAc transferase C-terminal" evidence="9">
    <location>
        <begin position="420"/>
        <end position="600"/>
    </location>
</feature>
<dbReference type="EC" id="2.4.1.255" evidence="3"/>
<sequence>MDVDMPAQPNESESALALFKNAVEKSLSRKLSIADLFTAAAQLKAAGLDRRAVELYKHWIAFNVDDPVIYAAYFNYATALADAGDRSGAINALREAIRIQPDFQPPYINLGRLLEDSGQVGAAVAQWMALVERAAAVNGESVAHKLSALQQTARVLESLNKDEAAEDALRQILEIDPEREEVVQHWIALRQRQCKWPVVQPSERVTRADLANGISSLSLANHCDDPMFQLAKAHHYEKRAIGRPKRRLLPAEKRRGKDRLRIGYVSSDLREHAVGFAMTDVLESHDRAHFEIYAYYCGIARNDPTRERIVAAVDRWTDINGMDDETAAAKIAEDEIDVLVDLNGYTKDARTKVFSLRPAPIIVNWFGFPGTMGSPYHHYIIADPVIIPDESEIYYSEKVVRLPCYQPNDRKRVVAPNRPTRAEAGLPENAFVYCSLNGMQKLTALTFDRWARILTAVPGSVLWLLTGAEQTNARVREEAKARGVAPERVIFADKMANPHHLARYPLADLFLDNFPYGAHTTAADALWMGVPIVTFAGRSFASRVCASLVRAAGVGELACASAEDYVALAIELGKDGRKLAGVRDRLAKVRETSLLFDTPRLVGELETLYRNMWSDYERGELPRPDLRNLDIYHEIGLDLDLEKIELLGDADYAALYERKLADWDAAYPIAPDARMWRPR</sequence>
<reference evidence="10 11" key="1">
    <citation type="journal article" date="2018" name="Appl. Microbiol. Biotechnol.">
        <title>Co-cultivation of the strictly anaerobic methanogen Methanosarcina barkeri with aerobic methanotrophs in an oxygen-limited membrane bioreactor.</title>
        <authorList>
            <person name="In 't Zandt M.H."/>
            <person name="van den Bosch T.J.M."/>
            <person name="Rijkers R."/>
            <person name="van Kessel M.A.H.J."/>
            <person name="Jetten M.S.M."/>
            <person name="Welte C.U."/>
        </authorList>
    </citation>
    <scope>NUCLEOTIDE SEQUENCE [LARGE SCALE GENOMIC DNA]</scope>
    <source>
        <strain evidence="10 11">DSM 17706</strain>
    </source>
</reference>
<evidence type="ECO:0000256" key="3">
    <source>
        <dbReference type="ARBA" id="ARBA00011970"/>
    </source>
</evidence>
<comment type="similarity">
    <text evidence="2">Belongs to the glycosyltransferase 41 family. O-GlcNAc transferase subfamily.</text>
</comment>
<evidence type="ECO:0000259" key="9">
    <source>
        <dbReference type="Pfam" id="PF13844"/>
    </source>
</evidence>
<dbReference type="PROSITE" id="PS50005">
    <property type="entry name" value="TPR"/>
    <property type="match status" value="1"/>
</dbReference>
<feature type="domain" description="O-GlcNAc transferase C-terminal" evidence="9">
    <location>
        <begin position="251"/>
        <end position="403"/>
    </location>
</feature>
<dbReference type="OrthoDB" id="146908at2"/>
<evidence type="ECO:0000256" key="8">
    <source>
        <dbReference type="PROSITE-ProRule" id="PRU00339"/>
    </source>
</evidence>
<keyword evidence="4" id="KW-0328">Glycosyltransferase</keyword>
<evidence type="ECO:0000256" key="1">
    <source>
        <dbReference type="ARBA" id="ARBA00004922"/>
    </source>
</evidence>
<keyword evidence="6" id="KW-0677">Repeat</keyword>
<dbReference type="Proteomes" id="UP000245137">
    <property type="component" value="Unassembled WGS sequence"/>
</dbReference>
<organism evidence="10 11">
    <name type="scientific">Methylosinus sporium</name>
    <dbReference type="NCBI Taxonomy" id="428"/>
    <lineage>
        <taxon>Bacteria</taxon>
        <taxon>Pseudomonadati</taxon>
        <taxon>Pseudomonadota</taxon>
        <taxon>Alphaproteobacteria</taxon>
        <taxon>Hyphomicrobiales</taxon>
        <taxon>Methylocystaceae</taxon>
        <taxon>Methylosinus</taxon>
    </lineage>
</organism>
<protein>
    <recommendedName>
        <fullName evidence="3">protein O-GlcNAc transferase</fullName>
        <ecNumber evidence="3">2.4.1.255</ecNumber>
    </recommendedName>
</protein>